<dbReference type="FunFam" id="3.40.50.300:FF:000221">
    <property type="entry name" value="Multidrug ABC transporter ATP-binding protein"/>
    <property type="match status" value="1"/>
</dbReference>
<dbReference type="Gene3D" id="1.20.1560.10">
    <property type="entry name" value="ABC transporter type 1, transmembrane domain"/>
    <property type="match status" value="1"/>
</dbReference>
<dbReference type="SUPFAM" id="SSF90123">
    <property type="entry name" value="ABC transporter transmembrane region"/>
    <property type="match status" value="1"/>
</dbReference>
<evidence type="ECO:0000259" key="11">
    <source>
        <dbReference type="PROSITE" id="PS50929"/>
    </source>
</evidence>
<evidence type="ECO:0000256" key="3">
    <source>
        <dbReference type="ARBA" id="ARBA00022475"/>
    </source>
</evidence>
<feature type="transmembrane region" description="Helical" evidence="9">
    <location>
        <begin position="26"/>
        <end position="50"/>
    </location>
</feature>
<dbReference type="InterPro" id="IPR027417">
    <property type="entry name" value="P-loop_NTPase"/>
</dbReference>
<keyword evidence="8 9" id="KW-0472">Membrane</keyword>
<gene>
    <name evidence="12" type="ORF">SAMN05192554_1155</name>
</gene>
<evidence type="ECO:0000313" key="12">
    <source>
        <dbReference type="EMBL" id="SDN09502.1"/>
    </source>
</evidence>
<organism evidence="12 13">
    <name type="scientific">Haloarchaeobius iranensis</name>
    <dbReference type="NCBI Taxonomy" id="996166"/>
    <lineage>
        <taxon>Archaea</taxon>
        <taxon>Methanobacteriati</taxon>
        <taxon>Methanobacteriota</taxon>
        <taxon>Stenosarchaea group</taxon>
        <taxon>Halobacteria</taxon>
        <taxon>Halobacteriales</taxon>
        <taxon>Halorubellaceae</taxon>
        <taxon>Haloarchaeobius</taxon>
    </lineage>
</organism>
<dbReference type="InterPro" id="IPR011527">
    <property type="entry name" value="ABC1_TM_dom"/>
</dbReference>
<feature type="domain" description="ABC transporter" evidence="10">
    <location>
        <begin position="367"/>
        <end position="604"/>
    </location>
</feature>
<dbReference type="GO" id="GO:0005886">
    <property type="term" value="C:plasma membrane"/>
    <property type="evidence" value="ECO:0007669"/>
    <property type="project" value="UniProtKB-SubCell"/>
</dbReference>
<dbReference type="PROSITE" id="PS50893">
    <property type="entry name" value="ABC_TRANSPORTER_2"/>
    <property type="match status" value="1"/>
</dbReference>
<dbReference type="InterPro" id="IPR039421">
    <property type="entry name" value="Type_1_exporter"/>
</dbReference>
<dbReference type="PROSITE" id="PS50929">
    <property type="entry name" value="ABC_TM1F"/>
    <property type="match status" value="1"/>
</dbReference>
<dbReference type="CDD" id="cd18565">
    <property type="entry name" value="ABC_6TM_exporter_like"/>
    <property type="match status" value="1"/>
</dbReference>
<sequence>MTDAFSERADHYPLVSLVRRYGRADLALLLVAMVSTAVSIFLSLADVYLIGLGIDALFNDQPFALPLLPESLVPSAPVDLLVFVTGLIVVTSLVTHLLSFVGEYCFGLYTQRFLHELRTDSFSRVVRFDLSFFDEHRTGNVISALNDDVNQLDTFFNKLVEASIWALTTLVSAFVYMALLNVQLALFVLCSAPVLAATNLWFSRQVEPIQDDIRSERGGLNALLATALGGLDVIKANTAEDAERGRITRSSRDYTDARLENRRLSIRQAPLNRLVVGVWLVFVVAIGVQWITVGPPLFFSGTLTAGELVPLLFYLERMTPPLKNLGGLINGYKGAKAAAKRVGGLTARDARTGGEDGEHVTFDAPCVEFDGVSFTYPGTDQRVLDGVDLDVSPGATVGIVGATGAGKSTLLDLLLQYHDPDEGRVRVGGHNLEDVAPRSLREQVGYVDQDSFLFDGTVRENVAAGAPRGEATDDEVRAAAGIAGAHEFVTDLSAGYDTELGERGTSLSGGQRQRLAIARAVVGDPELLVLDEATSHVDTESERLVQEHLADITADRTTFVVAHRLSTVRHADEIVVLDDGVVTETGTHDELVDAGGSYANLWNVQVGALEAAGD</sequence>
<accession>A0A1G9YKK3</accession>
<feature type="domain" description="ABC transmembrane type-1" evidence="11">
    <location>
        <begin position="30"/>
        <end position="334"/>
    </location>
</feature>
<dbReference type="PROSITE" id="PS00211">
    <property type="entry name" value="ABC_TRANSPORTER_1"/>
    <property type="match status" value="1"/>
</dbReference>
<dbReference type="Pfam" id="PF00664">
    <property type="entry name" value="ABC_membrane"/>
    <property type="match status" value="1"/>
</dbReference>
<evidence type="ECO:0000256" key="8">
    <source>
        <dbReference type="ARBA" id="ARBA00023136"/>
    </source>
</evidence>
<dbReference type="Gene3D" id="3.40.50.300">
    <property type="entry name" value="P-loop containing nucleotide triphosphate hydrolases"/>
    <property type="match status" value="1"/>
</dbReference>
<keyword evidence="3" id="KW-1003">Cell membrane</keyword>
<evidence type="ECO:0000256" key="1">
    <source>
        <dbReference type="ARBA" id="ARBA00004651"/>
    </source>
</evidence>
<evidence type="ECO:0000313" key="13">
    <source>
        <dbReference type="Proteomes" id="UP000199370"/>
    </source>
</evidence>
<reference evidence="12 13" key="1">
    <citation type="submission" date="2016-10" db="EMBL/GenBank/DDBJ databases">
        <authorList>
            <person name="de Groot N.N."/>
        </authorList>
    </citation>
    <scope>NUCLEOTIDE SEQUENCE [LARGE SCALE GENOMIC DNA]</scope>
    <source>
        <strain evidence="13">EB21,IBRC-M 10013,KCTC 4048</strain>
    </source>
</reference>
<keyword evidence="6 12" id="KW-0067">ATP-binding</keyword>
<dbReference type="RefSeq" id="WP_089734547.1">
    <property type="nucleotide sequence ID" value="NZ_FNIA01000015.1"/>
</dbReference>
<dbReference type="PANTHER" id="PTHR24221">
    <property type="entry name" value="ATP-BINDING CASSETTE SUB-FAMILY B"/>
    <property type="match status" value="1"/>
</dbReference>
<proteinExistence type="predicted"/>
<dbReference type="GO" id="GO:0140359">
    <property type="term" value="F:ABC-type transporter activity"/>
    <property type="evidence" value="ECO:0007669"/>
    <property type="project" value="InterPro"/>
</dbReference>
<dbReference type="Pfam" id="PF00005">
    <property type="entry name" value="ABC_tran"/>
    <property type="match status" value="1"/>
</dbReference>
<feature type="transmembrane region" description="Helical" evidence="9">
    <location>
        <begin position="159"/>
        <end position="178"/>
    </location>
</feature>
<dbReference type="SMART" id="SM00382">
    <property type="entry name" value="AAA"/>
    <property type="match status" value="1"/>
</dbReference>
<evidence type="ECO:0000259" key="10">
    <source>
        <dbReference type="PROSITE" id="PS50893"/>
    </source>
</evidence>
<keyword evidence="5" id="KW-0547">Nucleotide-binding</keyword>
<evidence type="ECO:0000256" key="2">
    <source>
        <dbReference type="ARBA" id="ARBA00022448"/>
    </source>
</evidence>
<dbReference type="GO" id="GO:0005524">
    <property type="term" value="F:ATP binding"/>
    <property type="evidence" value="ECO:0007669"/>
    <property type="project" value="UniProtKB-KW"/>
</dbReference>
<name>A0A1G9YKK3_9EURY</name>
<dbReference type="InterPro" id="IPR017871">
    <property type="entry name" value="ABC_transporter-like_CS"/>
</dbReference>
<dbReference type="PANTHER" id="PTHR24221:SF654">
    <property type="entry name" value="ATP-BINDING CASSETTE SUB-FAMILY B MEMBER 6"/>
    <property type="match status" value="1"/>
</dbReference>
<dbReference type="AlphaFoldDB" id="A0A1G9YKK3"/>
<dbReference type="EMBL" id="FNIA01000015">
    <property type="protein sequence ID" value="SDN09502.1"/>
    <property type="molecule type" value="Genomic_DNA"/>
</dbReference>
<feature type="transmembrane region" description="Helical" evidence="9">
    <location>
        <begin position="80"/>
        <end position="102"/>
    </location>
</feature>
<evidence type="ECO:0000256" key="7">
    <source>
        <dbReference type="ARBA" id="ARBA00022989"/>
    </source>
</evidence>
<dbReference type="InterPro" id="IPR036640">
    <property type="entry name" value="ABC1_TM_sf"/>
</dbReference>
<feature type="transmembrane region" description="Helical" evidence="9">
    <location>
        <begin position="184"/>
        <end position="202"/>
    </location>
</feature>
<evidence type="ECO:0000256" key="5">
    <source>
        <dbReference type="ARBA" id="ARBA00022741"/>
    </source>
</evidence>
<keyword evidence="7 9" id="KW-1133">Transmembrane helix</keyword>
<evidence type="ECO:0000256" key="6">
    <source>
        <dbReference type="ARBA" id="ARBA00022840"/>
    </source>
</evidence>
<evidence type="ECO:0000256" key="9">
    <source>
        <dbReference type="SAM" id="Phobius"/>
    </source>
</evidence>
<dbReference type="InterPro" id="IPR003439">
    <property type="entry name" value="ABC_transporter-like_ATP-bd"/>
</dbReference>
<dbReference type="OrthoDB" id="121502at2157"/>
<dbReference type="STRING" id="996166.SAMN05192554_1155"/>
<evidence type="ECO:0000256" key="4">
    <source>
        <dbReference type="ARBA" id="ARBA00022692"/>
    </source>
</evidence>
<dbReference type="GO" id="GO:0016887">
    <property type="term" value="F:ATP hydrolysis activity"/>
    <property type="evidence" value="ECO:0007669"/>
    <property type="project" value="InterPro"/>
</dbReference>
<feature type="transmembrane region" description="Helical" evidence="9">
    <location>
        <begin position="271"/>
        <end position="291"/>
    </location>
</feature>
<keyword evidence="13" id="KW-1185">Reference proteome</keyword>
<dbReference type="SUPFAM" id="SSF52540">
    <property type="entry name" value="P-loop containing nucleoside triphosphate hydrolases"/>
    <property type="match status" value="1"/>
</dbReference>
<keyword evidence="2" id="KW-0813">Transport</keyword>
<protein>
    <submittedName>
        <fullName evidence="12">ATP-binding cassette, subfamily B</fullName>
    </submittedName>
</protein>
<dbReference type="Proteomes" id="UP000199370">
    <property type="component" value="Unassembled WGS sequence"/>
</dbReference>
<keyword evidence="4 9" id="KW-0812">Transmembrane</keyword>
<comment type="subcellular location">
    <subcellularLocation>
        <location evidence="1">Cell membrane</location>
        <topology evidence="1">Multi-pass membrane protein</topology>
    </subcellularLocation>
</comment>
<dbReference type="InterPro" id="IPR003593">
    <property type="entry name" value="AAA+_ATPase"/>
</dbReference>